<organism evidence="2 3">
    <name type="scientific">Candidatus Geothrix odensensis</name>
    <dbReference type="NCBI Taxonomy" id="2954440"/>
    <lineage>
        <taxon>Bacteria</taxon>
        <taxon>Pseudomonadati</taxon>
        <taxon>Acidobacteriota</taxon>
        <taxon>Holophagae</taxon>
        <taxon>Holophagales</taxon>
        <taxon>Holophagaceae</taxon>
        <taxon>Geothrix</taxon>
    </lineage>
</organism>
<dbReference type="AlphaFoldDB" id="A0A936F078"/>
<name>A0A936F078_9BACT</name>
<accession>A0A936F078</accession>
<proteinExistence type="predicted"/>
<protein>
    <submittedName>
        <fullName evidence="2">Uncharacterized protein</fullName>
    </submittedName>
</protein>
<comment type="caution">
    <text evidence="2">The sequence shown here is derived from an EMBL/GenBank/DDBJ whole genome shotgun (WGS) entry which is preliminary data.</text>
</comment>
<gene>
    <name evidence="2" type="ORF">IPN91_03640</name>
</gene>
<evidence type="ECO:0000313" key="2">
    <source>
        <dbReference type="EMBL" id="MBK8571737.1"/>
    </source>
</evidence>
<dbReference type="Proteomes" id="UP000709959">
    <property type="component" value="Unassembled WGS sequence"/>
</dbReference>
<feature type="chain" id="PRO_5037044624" evidence="1">
    <location>
        <begin position="24"/>
        <end position="317"/>
    </location>
</feature>
<dbReference type="EMBL" id="JADKCH010000002">
    <property type="protein sequence ID" value="MBK8571737.1"/>
    <property type="molecule type" value="Genomic_DNA"/>
</dbReference>
<evidence type="ECO:0000256" key="1">
    <source>
        <dbReference type="SAM" id="SignalP"/>
    </source>
</evidence>
<keyword evidence="1" id="KW-0732">Signal</keyword>
<feature type="signal peptide" evidence="1">
    <location>
        <begin position="1"/>
        <end position="23"/>
    </location>
</feature>
<evidence type="ECO:0000313" key="3">
    <source>
        <dbReference type="Proteomes" id="UP000709959"/>
    </source>
</evidence>
<reference evidence="2 3" key="1">
    <citation type="submission" date="2020-10" db="EMBL/GenBank/DDBJ databases">
        <title>Connecting structure to function with the recovery of over 1000 high-quality activated sludge metagenome-assembled genomes encoding full-length rRNA genes using long-read sequencing.</title>
        <authorList>
            <person name="Singleton C.M."/>
            <person name="Petriglieri F."/>
            <person name="Kristensen J.M."/>
            <person name="Kirkegaard R.H."/>
            <person name="Michaelsen T.Y."/>
            <person name="Andersen M.H."/>
            <person name="Karst S.M."/>
            <person name="Dueholm M.S."/>
            <person name="Nielsen P.H."/>
            <person name="Albertsen M."/>
        </authorList>
    </citation>
    <scope>NUCLEOTIDE SEQUENCE [LARGE SCALE GENOMIC DNA]</scope>
    <source>
        <strain evidence="2">OdNE_18-Q3-R46-58_MAXAC.008</strain>
    </source>
</reference>
<sequence>MLKSLVATLLVAGLAGGALHLGAQESKPLYVRQTLANPAPKLDDVAGREYKFLIDPAKTKNTPAAAFKDLWAKVQAAGAKHGFTITEKDKNPLKVEMTTKEYLDTPDQALWKKGYLIRITTKYKAGMAEDKGKVTVKAIFEDLDKTLAAPLTVVGIKGESECQDNVGMAAGGTLKGYVEKGASFSVTLSDLGKMTLGDFGKYMPELLTLGLPADTKLVSNKAYSYRARPGFIVLPGTEPCGVSMEGWTNKEDGPIFLYDFSYGYEDLTLYENAETHQEGERFMTKVLFGELSGLALPDNGKWGGSKVRVFMNRPITK</sequence>